<sequence>MAETRDQGPKPFVVDIEKETLDNETFRTALWTGEQFQVTVMSIPVGGDVGHEVHTKEDQFLRLESGRGRVEMGPSKDEVTFTEEVSADWAVIVPKGTWHNIINIGDEPMKLYSIYAPPHHAHGTVHQTQADDVD</sequence>
<protein>
    <submittedName>
        <fullName evidence="1">Cupin domain-containing protein</fullName>
    </submittedName>
</protein>
<accession>A0A2W5B4X4</accession>
<dbReference type="PANTHER" id="PTHR43346">
    <property type="entry name" value="LIGAND BINDING DOMAIN PROTEIN, PUTATIVE (AFU_ORTHOLOGUE AFUA_6G14370)-RELATED"/>
    <property type="match status" value="1"/>
</dbReference>
<dbReference type="Pfam" id="PF07883">
    <property type="entry name" value="Cupin_2"/>
    <property type="match status" value="1"/>
</dbReference>
<dbReference type="CDD" id="cd02223">
    <property type="entry name" value="cupin_Bh2720-like"/>
    <property type="match status" value="1"/>
</dbReference>
<dbReference type="EMBL" id="QFNY01000129">
    <property type="protein sequence ID" value="PZP00447.1"/>
    <property type="molecule type" value="Genomic_DNA"/>
</dbReference>
<reference evidence="1 2" key="1">
    <citation type="submission" date="2017-11" db="EMBL/GenBank/DDBJ databases">
        <title>Infants hospitalized years apart are colonized by the same room-sourced microbial strains.</title>
        <authorList>
            <person name="Brooks B."/>
            <person name="Olm M.R."/>
            <person name="Firek B.A."/>
            <person name="Baker R."/>
            <person name="Thomas B.C."/>
            <person name="Morowitz M.J."/>
            <person name="Banfield J.F."/>
        </authorList>
    </citation>
    <scope>NUCLEOTIDE SEQUENCE [LARGE SCALE GENOMIC DNA]</scope>
    <source>
        <strain evidence="1">S2_012_000_R3_87</strain>
    </source>
</reference>
<dbReference type="InterPro" id="IPR011051">
    <property type="entry name" value="RmlC_Cupin_sf"/>
</dbReference>
<dbReference type="Gene3D" id="2.60.120.10">
    <property type="entry name" value="Jelly Rolls"/>
    <property type="match status" value="1"/>
</dbReference>
<dbReference type="RefSeq" id="WP_012359897.1">
    <property type="nucleotide sequence ID" value="NZ_CP066064.1"/>
</dbReference>
<dbReference type="OMA" id="PKNEMVY"/>
<dbReference type="Proteomes" id="UP000249451">
    <property type="component" value="Unassembled WGS sequence"/>
</dbReference>
<gene>
    <name evidence="1" type="ORF">DI609_06315</name>
</gene>
<comment type="caution">
    <text evidence="1">The sequence shown here is derived from an EMBL/GenBank/DDBJ whole genome shotgun (WGS) entry which is preliminary data.</text>
</comment>
<evidence type="ECO:0000313" key="2">
    <source>
        <dbReference type="Proteomes" id="UP000249451"/>
    </source>
</evidence>
<organism evidence="1 2">
    <name type="scientific">Corynebacterium urealyticum</name>
    <dbReference type="NCBI Taxonomy" id="43771"/>
    <lineage>
        <taxon>Bacteria</taxon>
        <taxon>Bacillati</taxon>
        <taxon>Actinomycetota</taxon>
        <taxon>Actinomycetes</taxon>
        <taxon>Mycobacteriales</taxon>
        <taxon>Corynebacteriaceae</taxon>
        <taxon>Corynebacterium</taxon>
    </lineage>
</organism>
<proteinExistence type="predicted"/>
<dbReference type="SUPFAM" id="SSF51182">
    <property type="entry name" value="RmlC-like cupins"/>
    <property type="match status" value="1"/>
</dbReference>
<dbReference type="PANTHER" id="PTHR43346:SF1">
    <property type="entry name" value="QUERCETIN 2,3-DIOXYGENASE-RELATED"/>
    <property type="match status" value="1"/>
</dbReference>
<dbReference type="InterPro" id="IPR014710">
    <property type="entry name" value="RmlC-like_jellyroll"/>
</dbReference>
<dbReference type="AlphaFoldDB" id="A0A2W5B4X4"/>
<evidence type="ECO:0000313" key="1">
    <source>
        <dbReference type="EMBL" id="PZP00447.1"/>
    </source>
</evidence>
<name>A0A2W5B4X4_9CORY</name>
<dbReference type="InterPro" id="IPR052538">
    <property type="entry name" value="Flavonoid_dioxygenase-like"/>
</dbReference>
<dbReference type="InterPro" id="IPR013096">
    <property type="entry name" value="Cupin_2"/>
</dbReference>
<dbReference type="GeneID" id="60603422"/>